<keyword evidence="2" id="KW-1185">Reference proteome</keyword>
<evidence type="ECO:0000313" key="2">
    <source>
        <dbReference type="Proteomes" id="UP001642260"/>
    </source>
</evidence>
<name>A0ABC8L8Y6_ERUVS</name>
<organism evidence="1 2">
    <name type="scientific">Eruca vesicaria subsp. sativa</name>
    <name type="common">Garden rocket</name>
    <name type="synonym">Eruca sativa</name>
    <dbReference type="NCBI Taxonomy" id="29727"/>
    <lineage>
        <taxon>Eukaryota</taxon>
        <taxon>Viridiplantae</taxon>
        <taxon>Streptophyta</taxon>
        <taxon>Embryophyta</taxon>
        <taxon>Tracheophyta</taxon>
        <taxon>Spermatophyta</taxon>
        <taxon>Magnoliopsida</taxon>
        <taxon>eudicotyledons</taxon>
        <taxon>Gunneridae</taxon>
        <taxon>Pentapetalae</taxon>
        <taxon>rosids</taxon>
        <taxon>malvids</taxon>
        <taxon>Brassicales</taxon>
        <taxon>Brassicaceae</taxon>
        <taxon>Brassiceae</taxon>
        <taxon>Eruca</taxon>
    </lineage>
</organism>
<dbReference type="AlphaFoldDB" id="A0ABC8L8Y6"/>
<protein>
    <submittedName>
        <fullName evidence="1">Uncharacterized protein</fullName>
    </submittedName>
</protein>
<dbReference type="EMBL" id="CAKOAT010435154">
    <property type="protein sequence ID" value="CAH8372419.1"/>
    <property type="molecule type" value="Genomic_DNA"/>
</dbReference>
<comment type="caution">
    <text evidence="1">The sequence shown here is derived from an EMBL/GenBank/DDBJ whole genome shotgun (WGS) entry which is preliminary data.</text>
</comment>
<evidence type="ECO:0000313" key="1">
    <source>
        <dbReference type="EMBL" id="CAH8372419.1"/>
    </source>
</evidence>
<accession>A0ABC8L8Y6</accession>
<gene>
    <name evidence="1" type="ORF">ERUC_LOCUS31706</name>
</gene>
<dbReference type="Proteomes" id="UP001642260">
    <property type="component" value="Unassembled WGS sequence"/>
</dbReference>
<sequence>MEKTRQDLQPLRQQHFSRLMKEFQGTDLWKLPRAYSLGSMLAATVDWDEAF</sequence>
<reference evidence="1 2" key="1">
    <citation type="submission" date="2022-03" db="EMBL/GenBank/DDBJ databases">
        <authorList>
            <person name="Macdonald S."/>
            <person name="Ahmed S."/>
            <person name="Newling K."/>
        </authorList>
    </citation>
    <scope>NUCLEOTIDE SEQUENCE [LARGE SCALE GENOMIC DNA]</scope>
</reference>
<proteinExistence type="predicted"/>